<dbReference type="EMBL" id="AUPL01000980">
    <property type="protein sequence ID" value="ESL11273.1"/>
    <property type="molecule type" value="Genomic_DNA"/>
</dbReference>
<evidence type="ECO:0000313" key="1">
    <source>
        <dbReference type="EMBL" id="ESL11273.1"/>
    </source>
</evidence>
<name>A0A061J751_TRYRA</name>
<keyword evidence="2" id="KW-1185">Reference proteome</keyword>
<protein>
    <submittedName>
        <fullName evidence="1">Uncharacterized protein</fullName>
    </submittedName>
</protein>
<dbReference type="VEuPathDB" id="TriTrypDB:TRSC58_00980"/>
<sequence>MRHQRIGRVTTPCCFFSRFPCLLRCGVKGGMSSPEIKHRRTEEQVPFVLPQFHLPPQPPVNGFPRETDFLVRGVRGRVGVDGKALLLNASPTLELSTEEAVVLLTALRQHPKCESIRAQLNSINESYLEEVFGEVDAREDDTRRRVDYNAACAMLKSNSSKRLSACVSCLTRGQHRQYRSWMLNYMQTGLPPKATEEYPDMSTVLDLVQREQTAYLHKFMEEIVLCEACKIEAGYNKRSSEAAEMPPLHRSCWNHNYMDEHVERFAKRWWRYRIESRLLRCLADEEASKDNNSDDRGAGNHGDDAFRENIFYIKKGLAGADTRTGVWVRPRAELTSQTRQFAAQCIASTNRPNATSGEARHYSAVSIPPTLPLAVQQLDTREPQLYSCAFLEQPRDERDKGAAGAEEGEVPLLIPPVNTMAGISFTLRVCKSALVELAAAHLSSCRAEFRLPVRCVWQPSERRVDISIEKPLPGHRESRRNINAAALKRLVDNEVRLPSNGRCSARGRHKSKCWAEVSFGADFAFHCVSNCVFDLTHQYPVFRLIKMEYNCKGYNTVPDDEKTFHYESFSKREVVRMWILLHCNPTAVLYVYRINAYSNAVMGIEQFSSVSFMSQVMGSWSSDVDVQRTWSSLYELLQSTVSAVIQRLQLSGGAGGARSVTFILAKEKDDGNVSLCSVKACYPRQTVLDEAVGAFIEPSSRTVCRREYLPPCVWPFPDRIPYTYGPAPKSCYVINRTTETRHDSAYYAKHDVWQHESRYYAVGEDGVIRELQPPSA</sequence>
<accession>A0A061J751</accession>
<evidence type="ECO:0000313" key="2">
    <source>
        <dbReference type="Proteomes" id="UP000031737"/>
    </source>
</evidence>
<reference evidence="1 2" key="1">
    <citation type="submission" date="2013-07" db="EMBL/GenBank/DDBJ databases">
        <authorList>
            <person name="Stoco P.H."/>
            <person name="Wagner G."/>
            <person name="Gerber A."/>
            <person name="Zaha A."/>
            <person name="Thompson C."/>
            <person name="Bartholomeu D.C."/>
            <person name="Luckemeyer D.D."/>
            <person name="Bahia D."/>
            <person name="Loreto E."/>
            <person name="Prestes E.B."/>
            <person name="Lima F.M."/>
            <person name="Rodrigues-Luiz G."/>
            <person name="Vallejo G.A."/>
            <person name="Filho J.F."/>
            <person name="Monteiro K.M."/>
            <person name="Tyler K.M."/>
            <person name="de Almeida L.G."/>
            <person name="Ortiz M.F."/>
            <person name="Siervo M.A."/>
            <person name="de Moraes M.H."/>
            <person name="Cunha O.L."/>
            <person name="Mendonca-Neto R."/>
            <person name="Silva R."/>
            <person name="Teixeira S.M."/>
            <person name="Murta S.M."/>
            <person name="Sincero T.C."/>
            <person name="Mendes T.A."/>
            <person name="Urmenyi T.P."/>
            <person name="Silva V.G."/>
            <person name="da Rocha W.D."/>
            <person name="Andersson B."/>
            <person name="Romanha A.J."/>
            <person name="Steindel M."/>
            <person name="de Vasconcelos A.T."/>
            <person name="Grisard E.C."/>
        </authorList>
    </citation>
    <scope>NUCLEOTIDE SEQUENCE [LARGE SCALE GENOMIC DNA]</scope>
    <source>
        <strain evidence="1 2">SC58</strain>
    </source>
</reference>
<organism evidence="1 2">
    <name type="scientific">Trypanosoma rangeli SC58</name>
    <dbReference type="NCBI Taxonomy" id="429131"/>
    <lineage>
        <taxon>Eukaryota</taxon>
        <taxon>Discoba</taxon>
        <taxon>Euglenozoa</taxon>
        <taxon>Kinetoplastea</taxon>
        <taxon>Metakinetoplastina</taxon>
        <taxon>Trypanosomatida</taxon>
        <taxon>Trypanosomatidae</taxon>
        <taxon>Trypanosoma</taxon>
        <taxon>Herpetosoma</taxon>
    </lineage>
</organism>
<dbReference type="OrthoDB" id="272867at2759"/>
<comment type="caution">
    <text evidence="1">The sequence shown here is derived from an EMBL/GenBank/DDBJ whole genome shotgun (WGS) entry which is preliminary data.</text>
</comment>
<proteinExistence type="predicted"/>
<dbReference type="Proteomes" id="UP000031737">
    <property type="component" value="Unassembled WGS sequence"/>
</dbReference>
<gene>
    <name evidence="1" type="ORF">TRSC58_00980</name>
</gene>
<dbReference type="AlphaFoldDB" id="A0A061J751"/>